<keyword evidence="2" id="KW-1185">Reference proteome</keyword>
<comment type="caution">
    <text evidence="1">The sequence shown here is derived from an EMBL/GenBank/DDBJ whole genome shotgun (WGS) entry which is preliminary data.</text>
</comment>
<protein>
    <recommendedName>
        <fullName evidence="3">DUF4371 domain-containing protein</fullName>
    </recommendedName>
</protein>
<feature type="non-terminal residue" evidence="1">
    <location>
        <position position="181"/>
    </location>
</feature>
<name>A0AAV2PQS1_MEGNR</name>
<reference evidence="1 2" key="1">
    <citation type="submission" date="2024-05" db="EMBL/GenBank/DDBJ databases">
        <authorList>
            <person name="Wallberg A."/>
        </authorList>
    </citation>
    <scope>NUCLEOTIDE SEQUENCE [LARGE SCALE GENOMIC DNA]</scope>
</reference>
<dbReference type="PANTHER" id="PTHR45749:SF21">
    <property type="entry name" value="DUF4371 DOMAIN-CONTAINING PROTEIN"/>
    <property type="match status" value="1"/>
</dbReference>
<dbReference type="PANTHER" id="PTHR45749">
    <property type="match status" value="1"/>
</dbReference>
<evidence type="ECO:0000313" key="1">
    <source>
        <dbReference type="EMBL" id="CAL4061970.1"/>
    </source>
</evidence>
<dbReference type="EMBL" id="CAXKWB010000704">
    <property type="protein sequence ID" value="CAL4061970.1"/>
    <property type="molecule type" value="Genomic_DNA"/>
</dbReference>
<dbReference type="SUPFAM" id="SSF53098">
    <property type="entry name" value="Ribonuclease H-like"/>
    <property type="match status" value="1"/>
</dbReference>
<dbReference type="InterPro" id="IPR012337">
    <property type="entry name" value="RNaseH-like_sf"/>
</dbReference>
<feature type="non-terminal residue" evidence="1">
    <location>
        <position position="1"/>
    </location>
</feature>
<organism evidence="1 2">
    <name type="scientific">Meganyctiphanes norvegica</name>
    <name type="common">Northern krill</name>
    <name type="synonym">Thysanopoda norvegica</name>
    <dbReference type="NCBI Taxonomy" id="48144"/>
    <lineage>
        <taxon>Eukaryota</taxon>
        <taxon>Metazoa</taxon>
        <taxon>Ecdysozoa</taxon>
        <taxon>Arthropoda</taxon>
        <taxon>Crustacea</taxon>
        <taxon>Multicrustacea</taxon>
        <taxon>Malacostraca</taxon>
        <taxon>Eumalacostraca</taxon>
        <taxon>Eucarida</taxon>
        <taxon>Euphausiacea</taxon>
        <taxon>Euphausiidae</taxon>
        <taxon>Meganyctiphanes</taxon>
    </lineage>
</organism>
<dbReference type="Proteomes" id="UP001497623">
    <property type="component" value="Unassembled WGS sequence"/>
</dbReference>
<evidence type="ECO:0008006" key="3">
    <source>
        <dbReference type="Google" id="ProtNLM"/>
    </source>
</evidence>
<evidence type="ECO:0000313" key="2">
    <source>
        <dbReference type="Proteomes" id="UP001497623"/>
    </source>
</evidence>
<accession>A0AAV2PQS1</accession>
<sequence>NNIDFTKCRGQAYDGCSVMSGQYNGLQAKFLRENKYAKYVHCASHSLNLVLNDAVHGVLEAKEFFDTVGGLWTFFHGSAKRWAILNPIDADVCKALKQLSETRWSARDEVIICVWKYYPRIMKGLTLIILKSKNKADVSEAIGYRDKLANFKFILMLELFRLHPMLFCRLGYCGLIKVYLI</sequence>
<dbReference type="AlphaFoldDB" id="A0AAV2PQS1"/>
<proteinExistence type="predicted"/>
<gene>
    <name evidence="1" type="ORF">MNOR_LOCUS2335</name>
</gene>